<proteinExistence type="predicted"/>
<gene>
    <name evidence="2" type="ORF">RI543_003575</name>
</gene>
<accession>A0AAN7W170</accession>
<evidence type="ECO:0000313" key="3">
    <source>
        <dbReference type="Proteomes" id="UP001306508"/>
    </source>
</evidence>
<dbReference type="EMBL" id="JAWIZZ010000048">
    <property type="protein sequence ID" value="KAK5778956.1"/>
    <property type="molecule type" value="Genomic_DNA"/>
</dbReference>
<sequence>MLNIFDKDFAPLRISSRDVDPRDIIKDSRINHEQMLKAKKIPLVVSKYQDIIIERSNSEKVQSLINNSSNIDTENSGQSKPYDTKTKDNHLSTLSIEEQYLLKMIQEELKAKVFFSGSMWCNKQNQLNIKLSSHLIPVVTKIYNYLTALIELNNPALINGNYLLNLIKPCNTTIHMGEIGLYYSIQKLKELYTDYSFIIINIKDRSSIMLQQILYQVISQIDEIDPNLIEKIESGTIYSNFIKLLINLIEYSNFKLHRKSLLIFIDKSGCLIDIFNNCLNDTKSWNRTIKIGYIRLSSNESDGLVNIFCDSYPSNEGEYFQEVIYNLTIRPCNKNEFVDIFNTTIVEEIGKQEDGLANLLTNTIRSNYKNNASSLDCYQNIVKTLIISSKLSHSNISKIWWLFLNYYMDHPN</sequence>
<organism evidence="2 3">
    <name type="scientific">Arxiozyma heterogenica</name>
    <dbReference type="NCBI Taxonomy" id="278026"/>
    <lineage>
        <taxon>Eukaryota</taxon>
        <taxon>Fungi</taxon>
        <taxon>Dikarya</taxon>
        <taxon>Ascomycota</taxon>
        <taxon>Saccharomycotina</taxon>
        <taxon>Saccharomycetes</taxon>
        <taxon>Saccharomycetales</taxon>
        <taxon>Saccharomycetaceae</taxon>
        <taxon>Arxiozyma</taxon>
    </lineage>
</organism>
<evidence type="ECO:0000256" key="1">
    <source>
        <dbReference type="SAM" id="MobiDB-lite"/>
    </source>
</evidence>
<dbReference type="Proteomes" id="UP001306508">
    <property type="component" value="Unassembled WGS sequence"/>
</dbReference>
<dbReference type="AlphaFoldDB" id="A0AAN7W170"/>
<feature type="compositionally biased region" description="Polar residues" evidence="1">
    <location>
        <begin position="65"/>
        <end position="81"/>
    </location>
</feature>
<reference evidence="3" key="1">
    <citation type="submission" date="2023-07" db="EMBL/GenBank/DDBJ databases">
        <title>A draft genome of Kazachstania heterogenica Y-27499.</title>
        <authorList>
            <person name="Donic C."/>
            <person name="Kralova J.S."/>
            <person name="Fidel L."/>
            <person name="Ben-Dor S."/>
            <person name="Jung S."/>
        </authorList>
    </citation>
    <scope>NUCLEOTIDE SEQUENCE [LARGE SCALE GENOMIC DNA]</scope>
    <source>
        <strain evidence="3">Y27499</strain>
    </source>
</reference>
<feature type="region of interest" description="Disordered" evidence="1">
    <location>
        <begin position="65"/>
        <end position="87"/>
    </location>
</feature>
<keyword evidence="3" id="KW-1185">Reference proteome</keyword>
<protein>
    <submittedName>
        <fullName evidence="2">Uncharacterized protein</fullName>
    </submittedName>
</protein>
<evidence type="ECO:0000313" key="2">
    <source>
        <dbReference type="EMBL" id="KAK5778956.1"/>
    </source>
</evidence>
<comment type="caution">
    <text evidence="2">The sequence shown here is derived from an EMBL/GenBank/DDBJ whole genome shotgun (WGS) entry which is preliminary data.</text>
</comment>
<name>A0AAN7W170_9SACH</name>